<reference evidence="2 3" key="1">
    <citation type="submission" date="2021-12" db="EMBL/GenBank/DDBJ databases">
        <title>Discovery of the Pendulisporaceae a myxobacterial family with distinct sporulation behavior and unique specialized metabolism.</title>
        <authorList>
            <person name="Garcia R."/>
            <person name="Popoff A."/>
            <person name="Bader C.D."/>
            <person name="Loehr J."/>
            <person name="Walesch S."/>
            <person name="Walt C."/>
            <person name="Boldt J."/>
            <person name="Bunk B."/>
            <person name="Haeckl F.J.F.P.J."/>
            <person name="Gunesch A.P."/>
            <person name="Birkelbach J."/>
            <person name="Nuebel U."/>
            <person name="Pietschmann T."/>
            <person name="Bach T."/>
            <person name="Mueller R."/>
        </authorList>
    </citation>
    <scope>NUCLEOTIDE SEQUENCE [LARGE SCALE GENOMIC DNA]</scope>
    <source>
        <strain evidence="2 3">MSr11954</strain>
    </source>
</reference>
<keyword evidence="1" id="KW-0732">Signal</keyword>
<keyword evidence="3" id="KW-1185">Reference proteome</keyword>
<feature type="signal peptide" evidence="1">
    <location>
        <begin position="1"/>
        <end position="25"/>
    </location>
</feature>
<evidence type="ECO:0000313" key="3">
    <source>
        <dbReference type="Proteomes" id="UP001370348"/>
    </source>
</evidence>
<gene>
    <name evidence="2" type="ORF">LZC94_14195</name>
</gene>
<dbReference type="Proteomes" id="UP001370348">
    <property type="component" value="Chromosome"/>
</dbReference>
<dbReference type="RefSeq" id="WP_394828018.1">
    <property type="nucleotide sequence ID" value="NZ_CP089984.1"/>
</dbReference>
<protein>
    <submittedName>
        <fullName evidence="2">Uncharacterized protein</fullName>
    </submittedName>
</protein>
<dbReference type="EMBL" id="CP089984">
    <property type="protein sequence ID" value="WXB18387.1"/>
    <property type="molecule type" value="Genomic_DNA"/>
</dbReference>
<accession>A0ABZ2M7A4</accession>
<name>A0ABZ2M7A4_9BACT</name>
<organism evidence="2 3">
    <name type="scientific">Pendulispora albinea</name>
    <dbReference type="NCBI Taxonomy" id="2741071"/>
    <lineage>
        <taxon>Bacteria</taxon>
        <taxon>Pseudomonadati</taxon>
        <taxon>Myxococcota</taxon>
        <taxon>Myxococcia</taxon>
        <taxon>Myxococcales</taxon>
        <taxon>Sorangiineae</taxon>
        <taxon>Pendulisporaceae</taxon>
        <taxon>Pendulispora</taxon>
    </lineage>
</organism>
<feature type="chain" id="PRO_5046331725" evidence="1">
    <location>
        <begin position="26"/>
        <end position="122"/>
    </location>
</feature>
<evidence type="ECO:0000256" key="1">
    <source>
        <dbReference type="SAM" id="SignalP"/>
    </source>
</evidence>
<sequence length="122" mass="12984">MKRFSFSLAVAALALLSTAAITAHAESADDDSDPGISQDFAAEWEAKECLSGSRPACYAAATGRREVYFTNPGTTSIRVYAVGRKNGAETERKGPVVAPPGQQIHVGTLTWVSEQYYVVSAN</sequence>
<proteinExistence type="predicted"/>
<evidence type="ECO:0000313" key="2">
    <source>
        <dbReference type="EMBL" id="WXB18387.1"/>
    </source>
</evidence>